<evidence type="ECO:0000256" key="1">
    <source>
        <dbReference type="ARBA" id="ARBA00005094"/>
    </source>
</evidence>
<evidence type="ECO:0000256" key="4">
    <source>
        <dbReference type="ARBA" id="ARBA00022857"/>
    </source>
</evidence>
<comment type="function">
    <text evidence="9">Catalyzes the NADPH-dependent rearrangement and reduction of 1-deoxy-D-xylulose-5-phosphate (DXP) to 2-C-methyl-D-erythritol 4-phosphate (MEP).</text>
</comment>
<feature type="binding site" evidence="9">
    <location>
        <position position="148"/>
    </location>
    <ligand>
        <name>Mn(2+)</name>
        <dbReference type="ChEBI" id="CHEBI:29035"/>
    </ligand>
</feature>
<evidence type="ECO:0000256" key="7">
    <source>
        <dbReference type="ARBA" id="ARBA00023229"/>
    </source>
</evidence>
<feature type="binding site" evidence="9">
    <location>
        <position position="11"/>
    </location>
    <ligand>
        <name>NADPH</name>
        <dbReference type="ChEBI" id="CHEBI:57783"/>
    </ligand>
</feature>
<evidence type="ECO:0000259" key="11">
    <source>
        <dbReference type="Pfam" id="PF08436"/>
    </source>
</evidence>
<dbReference type="InParanoid" id="A0A0U5EPG2"/>
<evidence type="ECO:0000256" key="9">
    <source>
        <dbReference type="HAMAP-Rule" id="MF_00183"/>
    </source>
</evidence>
<keyword evidence="5 9" id="KW-0560">Oxidoreductase</keyword>
<dbReference type="Proteomes" id="UP000069902">
    <property type="component" value="Chromosome cPNK"/>
</dbReference>
<feature type="binding site" evidence="9">
    <location>
        <position position="213"/>
    </location>
    <ligand>
        <name>1-deoxy-D-xylulose 5-phosphate</name>
        <dbReference type="ChEBI" id="CHEBI:57792"/>
    </ligand>
</feature>
<dbReference type="SUPFAM" id="SSF51735">
    <property type="entry name" value="NAD(P)-binding Rossmann-fold domains"/>
    <property type="match status" value="1"/>
</dbReference>
<feature type="domain" description="1-deoxy-D-xylulose 5-phosphate reductoisomerase C-terminal" evidence="11">
    <location>
        <begin position="142"/>
        <end position="225"/>
    </location>
</feature>
<feature type="binding site" evidence="9">
    <location>
        <position position="201"/>
    </location>
    <ligand>
        <name>NADPH</name>
        <dbReference type="ChEBI" id="CHEBI:57783"/>
    </ligand>
</feature>
<keyword evidence="4 9" id="KW-0521">NADP</keyword>
<dbReference type="RefSeq" id="WP_059059839.1">
    <property type="nucleotide sequence ID" value="NZ_LN879502.1"/>
</dbReference>
<dbReference type="Pfam" id="PF13288">
    <property type="entry name" value="DXPR_C"/>
    <property type="match status" value="1"/>
</dbReference>
<dbReference type="HAMAP" id="MF_00183">
    <property type="entry name" value="DXP_reductoisom"/>
    <property type="match status" value="1"/>
</dbReference>
<keyword evidence="9" id="KW-0460">Magnesium</keyword>
<comment type="similarity">
    <text evidence="2 9">Belongs to the DXR family.</text>
</comment>
<evidence type="ECO:0000259" key="10">
    <source>
        <dbReference type="Pfam" id="PF02670"/>
    </source>
</evidence>
<dbReference type="STRING" id="389348.PNK_0283"/>
<reference evidence="14" key="1">
    <citation type="submission" date="2015-09" db="EMBL/GenBank/DDBJ databases">
        <authorList>
            <person name="Bertelli C."/>
        </authorList>
    </citation>
    <scope>NUCLEOTIDE SEQUENCE [LARGE SCALE GENOMIC DNA]</scope>
    <source>
        <strain evidence="14">KNic</strain>
    </source>
</reference>
<feature type="domain" description="1-deoxy-D-xylulose 5-phosphate reductoisomerase N-terminal" evidence="10">
    <location>
        <begin position="4"/>
        <end position="128"/>
    </location>
</feature>
<proteinExistence type="inferred from homology"/>
<organism evidence="13 14">
    <name type="scientific">Candidatus Protochlamydia naegleriophila</name>
    <dbReference type="NCBI Taxonomy" id="389348"/>
    <lineage>
        <taxon>Bacteria</taxon>
        <taxon>Pseudomonadati</taxon>
        <taxon>Chlamydiota</taxon>
        <taxon>Chlamydiia</taxon>
        <taxon>Parachlamydiales</taxon>
        <taxon>Parachlamydiaceae</taxon>
        <taxon>Candidatus Protochlamydia</taxon>
    </lineage>
</organism>
<feature type="binding site" evidence="9">
    <location>
        <position position="214"/>
    </location>
    <ligand>
        <name>1-deoxy-D-xylulose 5-phosphate</name>
        <dbReference type="ChEBI" id="CHEBI:57792"/>
    </ligand>
</feature>
<dbReference type="Gene3D" id="3.40.50.720">
    <property type="entry name" value="NAD(P)-binding Rossmann-like Domain"/>
    <property type="match status" value="1"/>
</dbReference>
<feature type="binding site" evidence="9">
    <location>
        <position position="13"/>
    </location>
    <ligand>
        <name>NADPH</name>
        <dbReference type="ChEBI" id="CHEBI:57783"/>
    </ligand>
</feature>
<feature type="binding site" evidence="9">
    <location>
        <position position="172"/>
    </location>
    <ligand>
        <name>1-deoxy-D-xylulose 5-phosphate</name>
        <dbReference type="ChEBI" id="CHEBI:57792"/>
    </ligand>
</feature>
<dbReference type="NCBIfam" id="TIGR00243">
    <property type="entry name" value="Dxr"/>
    <property type="match status" value="1"/>
</dbReference>
<feature type="binding site" evidence="9">
    <location>
        <position position="148"/>
    </location>
    <ligand>
        <name>1-deoxy-D-xylulose 5-phosphate</name>
        <dbReference type="ChEBI" id="CHEBI:57792"/>
    </ligand>
</feature>
<feature type="binding site" evidence="9">
    <location>
        <position position="10"/>
    </location>
    <ligand>
        <name>NADPH</name>
        <dbReference type="ChEBI" id="CHEBI:57783"/>
    </ligand>
</feature>
<dbReference type="EC" id="1.1.1.267" evidence="9"/>
<dbReference type="InterPro" id="IPR013644">
    <property type="entry name" value="DXP_reductoisomerase_C"/>
</dbReference>
<sequence length="383" mass="41937">MKRIAILGSTGSIGQNALKVARHLGSDIQVVAIAARENIDLLEEQARDFAPRLIAVYNADKALELQRRLPGQTILSGMEGLLAVASHPEADMVISAMAGTVGLQPTIEAIRAGKDVGLANKEALVSGGALIMQLVAEKGVKLLPIDSEHSAIFQCLKNEPARSVRRIILTSSGGPFRTWTDQQLENVTIEQALNHPTWKMGPKVTIDSSTLMNKGLEVIEAYWLFGVDLDQIDVVVHPQSIIHSLVEFSDYSMLAQMGEPSMIVPIQYAMTYPDRQPGLLKPFDFVKNSKLEFSVPNKHTFRCLALAYEALRQGGSLPCYMNAANEVLVERFLKGEISWKEIGIQLEVLMNRHAVVAIDSLDIILAVDALAREEAARCEVTSC</sequence>
<comment type="catalytic activity">
    <reaction evidence="8">
        <text>2-C-methyl-D-erythritol 4-phosphate + NADP(+) = 1-deoxy-D-xylulose 5-phosphate + NADPH + H(+)</text>
        <dbReference type="Rhea" id="RHEA:13717"/>
        <dbReference type="ChEBI" id="CHEBI:15378"/>
        <dbReference type="ChEBI" id="CHEBI:57783"/>
        <dbReference type="ChEBI" id="CHEBI:57792"/>
        <dbReference type="ChEBI" id="CHEBI:58262"/>
        <dbReference type="ChEBI" id="CHEBI:58349"/>
        <dbReference type="EC" id="1.1.1.267"/>
    </reaction>
    <physiologicalReaction direction="right-to-left" evidence="8">
        <dbReference type="Rhea" id="RHEA:13719"/>
    </physiologicalReaction>
</comment>
<keyword evidence="13" id="KW-0413">Isomerase</keyword>
<feature type="binding site" evidence="9">
    <location>
        <position position="146"/>
    </location>
    <ligand>
        <name>Mn(2+)</name>
        <dbReference type="ChEBI" id="CHEBI:29035"/>
    </ligand>
</feature>
<evidence type="ECO:0000256" key="8">
    <source>
        <dbReference type="ARBA" id="ARBA00048543"/>
    </source>
</evidence>
<dbReference type="Gene3D" id="1.10.1740.10">
    <property type="match status" value="1"/>
</dbReference>
<feature type="binding site" evidence="9">
    <location>
        <position position="217"/>
    </location>
    <ligand>
        <name>1-deoxy-D-xylulose 5-phosphate</name>
        <dbReference type="ChEBI" id="CHEBI:57792"/>
    </ligand>
</feature>
<feature type="binding site" evidence="9">
    <location>
        <position position="121"/>
    </location>
    <ligand>
        <name>1-deoxy-D-xylulose 5-phosphate</name>
        <dbReference type="ChEBI" id="CHEBI:57792"/>
    </ligand>
</feature>
<dbReference type="SUPFAM" id="SSF69055">
    <property type="entry name" value="1-deoxy-D-xylulose-5-phosphate reductoisomerase, C-terminal domain"/>
    <property type="match status" value="1"/>
</dbReference>
<evidence type="ECO:0000313" key="14">
    <source>
        <dbReference type="Proteomes" id="UP000069902"/>
    </source>
</evidence>
<dbReference type="GO" id="GO:0030145">
    <property type="term" value="F:manganese ion binding"/>
    <property type="evidence" value="ECO:0007669"/>
    <property type="project" value="TreeGrafter"/>
</dbReference>
<dbReference type="PIRSF" id="PIRSF006205">
    <property type="entry name" value="Dxp_reductismrs"/>
    <property type="match status" value="1"/>
</dbReference>
<dbReference type="UniPathway" id="UPA00056">
    <property type="reaction ID" value="UER00092"/>
</dbReference>
<keyword evidence="14" id="KW-1185">Reference proteome</keyword>
<feature type="binding site" evidence="9">
    <location>
        <position position="195"/>
    </location>
    <ligand>
        <name>1-deoxy-D-xylulose 5-phosphate</name>
        <dbReference type="ChEBI" id="CHEBI:57792"/>
    </ligand>
</feature>
<name>A0A0U5EPG2_9BACT</name>
<dbReference type="NCBIfam" id="NF009114">
    <property type="entry name" value="PRK12464.1"/>
    <property type="match status" value="1"/>
</dbReference>
<dbReference type="KEGG" id="pnl:PNK_0283"/>
<keyword evidence="3 9" id="KW-0479">Metal-binding</keyword>
<dbReference type="SUPFAM" id="SSF55347">
    <property type="entry name" value="Glyceraldehyde-3-phosphate dehydrogenase-like, C-terminal domain"/>
    <property type="match status" value="1"/>
</dbReference>
<feature type="domain" description="DXP reductoisomerase C-terminal" evidence="12">
    <location>
        <begin position="257"/>
        <end position="373"/>
    </location>
</feature>
<evidence type="ECO:0000256" key="2">
    <source>
        <dbReference type="ARBA" id="ARBA00006825"/>
    </source>
</evidence>
<feature type="binding site" evidence="9">
    <location>
        <position position="120"/>
    </location>
    <ligand>
        <name>NADPH</name>
        <dbReference type="ChEBI" id="CHEBI:57783"/>
    </ligand>
</feature>
<dbReference type="Pfam" id="PF08436">
    <property type="entry name" value="DXP_redisom_C"/>
    <property type="match status" value="1"/>
</dbReference>
<comment type="caution">
    <text evidence="9">Lacks conserved residue(s) required for the propagation of feature annotation.</text>
</comment>
<dbReference type="InterPro" id="IPR013512">
    <property type="entry name" value="DXP_reductoisomerase_N"/>
</dbReference>
<keyword evidence="7 9" id="KW-0414">Isoprene biosynthesis</keyword>
<dbReference type="EMBL" id="LN879502">
    <property type="protein sequence ID" value="CUI15920.1"/>
    <property type="molecule type" value="Genomic_DNA"/>
</dbReference>
<dbReference type="PANTHER" id="PTHR30525:SF0">
    <property type="entry name" value="1-DEOXY-D-XYLULOSE 5-PHOSPHATE REDUCTOISOMERASE, CHLOROPLASTIC"/>
    <property type="match status" value="1"/>
</dbReference>
<dbReference type="FunCoup" id="A0A0U5EPG2">
    <property type="interactions" value="287"/>
</dbReference>
<accession>A0A0U5EPG2</accession>
<feature type="binding site" evidence="9">
    <location>
        <position position="38"/>
    </location>
    <ligand>
        <name>NADPH</name>
        <dbReference type="ChEBI" id="CHEBI:57783"/>
    </ligand>
</feature>
<dbReference type="PANTHER" id="PTHR30525">
    <property type="entry name" value="1-DEOXY-D-XYLULOSE 5-PHOSPHATE REDUCTOISOMERASE"/>
    <property type="match status" value="1"/>
</dbReference>
<dbReference type="Pfam" id="PF02670">
    <property type="entry name" value="DXP_reductoisom"/>
    <property type="match status" value="1"/>
</dbReference>
<dbReference type="GO" id="GO:0016853">
    <property type="term" value="F:isomerase activity"/>
    <property type="evidence" value="ECO:0007669"/>
    <property type="project" value="UniProtKB-KW"/>
</dbReference>
<dbReference type="GO" id="GO:0051484">
    <property type="term" value="P:isopentenyl diphosphate biosynthetic process, methylerythritol 4-phosphate pathway involved in terpenoid biosynthetic process"/>
    <property type="evidence" value="ECO:0007669"/>
    <property type="project" value="UniProtKB-ARBA"/>
</dbReference>
<feature type="binding site" evidence="9">
    <location>
        <position position="122"/>
    </location>
    <ligand>
        <name>NADPH</name>
        <dbReference type="ChEBI" id="CHEBI:57783"/>
    </ligand>
</feature>
<evidence type="ECO:0000259" key="12">
    <source>
        <dbReference type="Pfam" id="PF13288"/>
    </source>
</evidence>
<feature type="binding site" evidence="9">
    <location>
        <position position="208"/>
    </location>
    <ligand>
        <name>1-deoxy-D-xylulose 5-phosphate</name>
        <dbReference type="ChEBI" id="CHEBI:57792"/>
    </ligand>
</feature>
<comment type="cofactor">
    <cofactor evidence="9">
        <name>Mg(2+)</name>
        <dbReference type="ChEBI" id="CHEBI:18420"/>
    </cofactor>
    <cofactor evidence="9">
        <name>Mn(2+)</name>
        <dbReference type="ChEBI" id="CHEBI:29035"/>
    </cofactor>
</comment>
<dbReference type="PATRIC" id="fig|389348.3.peg.320"/>
<feature type="binding site" evidence="9">
    <location>
        <position position="147"/>
    </location>
    <ligand>
        <name>1-deoxy-D-xylulose 5-phosphate</name>
        <dbReference type="ChEBI" id="CHEBI:57792"/>
    </ligand>
</feature>
<keyword evidence="6 9" id="KW-0464">Manganese</keyword>
<feature type="binding site" evidence="9">
    <location>
        <position position="217"/>
    </location>
    <ligand>
        <name>Mn(2+)</name>
        <dbReference type="ChEBI" id="CHEBI:29035"/>
    </ligand>
</feature>
<feature type="binding site" evidence="9">
    <location>
        <position position="12"/>
    </location>
    <ligand>
        <name>NADPH</name>
        <dbReference type="ChEBI" id="CHEBI:57783"/>
    </ligand>
</feature>
<dbReference type="InterPro" id="IPR003821">
    <property type="entry name" value="DXP_reductoisomerase"/>
</dbReference>
<dbReference type="GO" id="GO:0030604">
    <property type="term" value="F:1-deoxy-D-xylulose-5-phosphate reductoisomerase activity"/>
    <property type="evidence" value="ECO:0007669"/>
    <property type="project" value="UniProtKB-UniRule"/>
</dbReference>
<comment type="pathway">
    <text evidence="1 9">Isoprenoid biosynthesis; isopentenyl diphosphate biosynthesis via DXP pathway; isopentenyl diphosphate from 1-deoxy-D-xylulose 5-phosphate: step 1/6.</text>
</comment>
<dbReference type="GO" id="GO:0070402">
    <property type="term" value="F:NADPH binding"/>
    <property type="evidence" value="ECO:0007669"/>
    <property type="project" value="InterPro"/>
</dbReference>
<dbReference type="InterPro" id="IPR036169">
    <property type="entry name" value="DXPR_C_sf"/>
</dbReference>
<evidence type="ECO:0000256" key="6">
    <source>
        <dbReference type="ARBA" id="ARBA00023211"/>
    </source>
</evidence>
<evidence type="ECO:0000313" key="13">
    <source>
        <dbReference type="EMBL" id="CUI15920.1"/>
    </source>
</evidence>
<dbReference type="FunFam" id="3.40.50.720:FF:000045">
    <property type="entry name" value="1-deoxy-D-xylulose 5-phosphate reductoisomerase"/>
    <property type="match status" value="1"/>
</dbReference>
<evidence type="ECO:0000256" key="5">
    <source>
        <dbReference type="ARBA" id="ARBA00023002"/>
    </source>
</evidence>
<evidence type="ECO:0000256" key="3">
    <source>
        <dbReference type="ARBA" id="ARBA00022723"/>
    </source>
</evidence>
<protein>
    <recommendedName>
        <fullName evidence="9">1-deoxy-D-xylulose 5-phosphate reductoisomerase</fullName>
        <shortName evidence="9">DXP reductoisomerase</shortName>
        <ecNumber evidence="9">1.1.1.267</ecNumber>
    </recommendedName>
    <alternativeName>
        <fullName evidence="9">1-deoxyxylulose-5-phosphate reductoisomerase</fullName>
    </alternativeName>
    <alternativeName>
        <fullName evidence="9">2-C-methyl-D-erythritol 4-phosphate synthase</fullName>
    </alternativeName>
</protein>
<dbReference type="AlphaFoldDB" id="A0A0U5EPG2"/>
<dbReference type="InterPro" id="IPR036291">
    <property type="entry name" value="NAD(P)-bd_dom_sf"/>
</dbReference>
<gene>
    <name evidence="9 13" type="primary">dxr</name>
    <name evidence="13" type="ORF">PNK_0283</name>
</gene>
<dbReference type="InterPro" id="IPR026877">
    <property type="entry name" value="DXPR_C"/>
</dbReference>